<keyword evidence="1" id="KW-0812">Transmembrane</keyword>
<proteinExistence type="predicted"/>
<keyword evidence="3" id="KW-1185">Reference proteome</keyword>
<feature type="transmembrane region" description="Helical" evidence="1">
    <location>
        <begin position="26"/>
        <end position="44"/>
    </location>
</feature>
<keyword evidence="1" id="KW-1133">Transmembrane helix</keyword>
<name>A0A6A7AII0_9PLEO</name>
<dbReference type="PANTHER" id="PTHR35043">
    <property type="entry name" value="TRANSCRIPTION FACTOR DOMAIN-CONTAINING PROTEIN"/>
    <property type="match status" value="1"/>
</dbReference>
<feature type="transmembrane region" description="Helical" evidence="1">
    <location>
        <begin position="567"/>
        <end position="588"/>
    </location>
</feature>
<dbReference type="EMBL" id="MU006217">
    <property type="protein sequence ID" value="KAF2832754.1"/>
    <property type="molecule type" value="Genomic_DNA"/>
</dbReference>
<dbReference type="Proteomes" id="UP000799424">
    <property type="component" value="Unassembled WGS sequence"/>
</dbReference>
<organism evidence="2 3">
    <name type="scientific">Ophiobolus disseminans</name>
    <dbReference type="NCBI Taxonomy" id="1469910"/>
    <lineage>
        <taxon>Eukaryota</taxon>
        <taxon>Fungi</taxon>
        <taxon>Dikarya</taxon>
        <taxon>Ascomycota</taxon>
        <taxon>Pezizomycotina</taxon>
        <taxon>Dothideomycetes</taxon>
        <taxon>Pleosporomycetidae</taxon>
        <taxon>Pleosporales</taxon>
        <taxon>Pleosporineae</taxon>
        <taxon>Phaeosphaeriaceae</taxon>
        <taxon>Ophiobolus</taxon>
    </lineage>
</organism>
<protein>
    <submittedName>
        <fullName evidence="2">Uncharacterized protein</fullName>
    </submittedName>
</protein>
<feature type="transmembrane region" description="Helical" evidence="1">
    <location>
        <begin position="64"/>
        <end position="82"/>
    </location>
</feature>
<evidence type="ECO:0000313" key="3">
    <source>
        <dbReference type="Proteomes" id="UP000799424"/>
    </source>
</evidence>
<evidence type="ECO:0000256" key="1">
    <source>
        <dbReference type="SAM" id="Phobius"/>
    </source>
</evidence>
<feature type="transmembrane region" description="Helical" evidence="1">
    <location>
        <begin position="528"/>
        <end position="547"/>
    </location>
</feature>
<accession>A0A6A7AII0</accession>
<reference evidence="2" key="1">
    <citation type="journal article" date="2020" name="Stud. Mycol.">
        <title>101 Dothideomycetes genomes: a test case for predicting lifestyles and emergence of pathogens.</title>
        <authorList>
            <person name="Haridas S."/>
            <person name="Albert R."/>
            <person name="Binder M."/>
            <person name="Bloem J."/>
            <person name="Labutti K."/>
            <person name="Salamov A."/>
            <person name="Andreopoulos B."/>
            <person name="Baker S."/>
            <person name="Barry K."/>
            <person name="Bills G."/>
            <person name="Bluhm B."/>
            <person name="Cannon C."/>
            <person name="Castanera R."/>
            <person name="Culley D."/>
            <person name="Daum C."/>
            <person name="Ezra D."/>
            <person name="Gonzalez J."/>
            <person name="Henrissat B."/>
            <person name="Kuo A."/>
            <person name="Liang C."/>
            <person name="Lipzen A."/>
            <person name="Lutzoni F."/>
            <person name="Magnuson J."/>
            <person name="Mondo S."/>
            <person name="Nolan M."/>
            <person name="Ohm R."/>
            <person name="Pangilinan J."/>
            <person name="Park H.-J."/>
            <person name="Ramirez L."/>
            <person name="Alfaro M."/>
            <person name="Sun H."/>
            <person name="Tritt A."/>
            <person name="Yoshinaga Y."/>
            <person name="Zwiers L.-H."/>
            <person name="Turgeon B."/>
            <person name="Goodwin S."/>
            <person name="Spatafora J."/>
            <person name="Crous P."/>
            <person name="Grigoriev I."/>
        </authorList>
    </citation>
    <scope>NUCLEOTIDE SEQUENCE</scope>
    <source>
        <strain evidence="2">CBS 113818</strain>
    </source>
</reference>
<evidence type="ECO:0000313" key="2">
    <source>
        <dbReference type="EMBL" id="KAF2832754.1"/>
    </source>
</evidence>
<keyword evidence="1" id="KW-0472">Membrane</keyword>
<dbReference type="PANTHER" id="PTHR35043:SF7">
    <property type="entry name" value="TRANSCRIPTION FACTOR DOMAIN-CONTAINING PROTEIN"/>
    <property type="match status" value="1"/>
</dbReference>
<dbReference type="OrthoDB" id="3061561at2759"/>
<sequence>MWPPFGIANANTTATWKSSSTERGTLDLLSSCIITLVLCVYSCLHLNIPEHERTRWYHKVGKQAIWILLGIFTPEMVTYIAFEQRVAAGYFERHMNEALFSTKPADRSEDIELAQPILGDQNHERFPWTRIHSHYVLMGGFVLDCSALGPDTFPGRRTRFTLTTAAVLKLAETEPSMIPDIDVEQICDKSKASNFIKFVVCTQATWFIVQVLGRLSTHCALSLLEVNTFAHALCCLAIYCFWWDKPMAIDTPTPIEVSGLRAQKICAWLLMASWSGASRPIYCEDRDKLVTTSWIGHLTYKPAEELSFISRDNGIRSTPNGSQEEAERTLMRLKPKEGLHGFYFTTATGPEFAFSCKRDWVLALSSEDVRCLALAQSLIEEDPIWTVLYDMDHPDRLRNKKMKQHLEAVFGDNPEQRPQPSKEYLVSHAFNFSRASSSAVGASEQQMVTGSRYNHWLTNWRRMTVVWFGKGIGTNGLTKELKLQLALGNSIIGTAYGAIHLLAWYAPFASKSEQILWRASGVITTCTVPFICLIGWLLFTVIAVCIWRSRDNYRRWLDRVRFNRFALYVLPFLASAFVVCYVFARLYLVLECFISLPYVPAGVYLQPQWSRYIPHFGAR</sequence>
<gene>
    <name evidence="2" type="ORF">CC86DRAFT_452155</name>
</gene>
<dbReference type="AlphaFoldDB" id="A0A6A7AII0"/>